<dbReference type="EMBL" id="CANHGI010000001">
    <property type="protein sequence ID" value="CAI5438564.1"/>
    <property type="molecule type" value="Genomic_DNA"/>
</dbReference>
<accession>A0A9P1MWJ9</accession>
<reference evidence="1" key="1">
    <citation type="submission" date="2022-11" db="EMBL/GenBank/DDBJ databases">
        <authorList>
            <person name="Kikuchi T."/>
        </authorList>
    </citation>
    <scope>NUCLEOTIDE SEQUENCE</scope>
    <source>
        <strain evidence="1">PS1010</strain>
    </source>
</reference>
<proteinExistence type="predicted"/>
<name>A0A9P1MWJ9_9PELO</name>
<evidence type="ECO:0000313" key="1">
    <source>
        <dbReference type="EMBL" id="CAI5438564.1"/>
    </source>
</evidence>
<dbReference type="AlphaFoldDB" id="A0A9P1MWJ9"/>
<protein>
    <submittedName>
        <fullName evidence="1">Uncharacterized protein</fullName>
    </submittedName>
</protein>
<sequence>MSTVLYRERNRAKSKNLTGKFIEERKRKRDNEGGVGHDVLEQIMRDAAQADDIQNREIDAILDEEQDSPQAALLQ</sequence>
<comment type="caution">
    <text evidence="1">The sequence shown here is derived from an EMBL/GenBank/DDBJ whole genome shotgun (WGS) entry which is preliminary data.</text>
</comment>
<gene>
    <name evidence="1" type="ORF">CAMP_LOCUS1201</name>
</gene>
<evidence type="ECO:0000313" key="2">
    <source>
        <dbReference type="Proteomes" id="UP001152747"/>
    </source>
</evidence>
<keyword evidence="2" id="KW-1185">Reference proteome</keyword>
<organism evidence="1 2">
    <name type="scientific">Caenorhabditis angaria</name>
    <dbReference type="NCBI Taxonomy" id="860376"/>
    <lineage>
        <taxon>Eukaryota</taxon>
        <taxon>Metazoa</taxon>
        <taxon>Ecdysozoa</taxon>
        <taxon>Nematoda</taxon>
        <taxon>Chromadorea</taxon>
        <taxon>Rhabditida</taxon>
        <taxon>Rhabditina</taxon>
        <taxon>Rhabditomorpha</taxon>
        <taxon>Rhabditoidea</taxon>
        <taxon>Rhabditidae</taxon>
        <taxon>Peloderinae</taxon>
        <taxon>Caenorhabditis</taxon>
    </lineage>
</organism>
<dbReference type="Proteomes" id="UP001152747">
    <property type="component" value="Unassembled WGS sequence"/>
</dbReference>